<evidence type="ECO:0000256" key="3">
    <source>
        <dbReference type="ARBA" id="ARBA00023136"/>
    </source>
</evidence>
<dbReference type="GO" id="GO:0009003">
    <property type="term" value="F:signal peptidase activity"/>
    <property type="evidence" value="ECO:0007669"/>
    <property type="project" value="UniProtKB-EC"/>
</dbReference>
<evidence type="ECO:0000313" key="8">
    <source>
        <dbReference type="EMBL" id="PPK64351.1"/>
    </source>
</evidence>
<evidence type="ECO:0000256" key="1">
    <source>
        <dbReference type="ARBA" id="ARBA00004401"/>
    </source>
</evidence>
<dbReference type="GO" id="GO:0005886">
    <property type="term" value="C:plasma membrane"/>
    <property type="evidence" value="ECO:0007669"/>
    <property type="project" value="UniProtKB-SubCell"/>
</dbReference>
<feature type="domain" description="Peptidase S26" evidence="7">
    <location>
        <begin position="14"/>
        <end position="175"/>
    </location>
</feature>
<dbReference type="OrthoDB" id="3296552at2"/>
<dbReference type="EMBL" id="PTIX01000020">
    <property type="protein sequence ID" value="PPK64351.1"/>
    <property type="molecule type" value="Genomic_DNA"/>
</dbReference>
<keyword evidence="9" id="KW-1185">Reference proteome</keyword>
<dbReference type="GO" id="GO:0006465">
    <property type="term" value="P:signal peptide processing"/>
    <property type="evidence" value="ECO:0007669"/>
    <property type="project" value="InterPro"/>
</dbReference>
<evidence type="ECO:0000256" key="2">
    <source>
        <dbReference type="ARBA" id="ARBA00022801"/>
    </source>
</evidence>
<comment type="caution">
    <text evidence="8">The sequence shown here is derived from an EMBL/GenBank/DDBJ whole genome shotgun (WGS) entry which is preliminary data.</text>
</comment>
<protein>
    <recommendedName>
        <fullName evidence="6">Signal peptidase I</fullName>
        <ecNumber evidence="6">3.4.21.89</ecNumber>
    </recommendedName>
</protein>
<reference evidence="8 9" key="1">
    <citation type="submission" date="2018-02" db="EMBL/GenBank/DDBJ databases">
        <title>Genomic Encyclopedia of Archaeal and Bacterial Type Strains, Phase II (KMG-II): from individual species to whole genera.</title>
        <authorList>
            <person name="Goeker M."/>
        </authorList>
    </citation>
    <scope>NUCLEOTIDE SEQUENCE [LARGE SCALE GENOMIC DNA]</scope>
    <source>
        <strain evidence="8 9">YU 961-1</strain>
    </source>
</reference>
<dbReference type="CDD" id="cd06530">
    <property type="entry name" value="S26_SPase_I"/>
    <property type="match status" value="1"/>
</dbReference>
<evidence type="ECO:0000259" key="7">
    <source>
        <dbReference type="Pfam" id="PF10502"/>
    </source>
</evidence>
<organism evidence="8 9">
    <name type="scientific">Actinokineospora auranticolor</name>
    <dbReference type="NCBI Taxonomy" id="155976"/>
    <lineage>
        <taxon>Bacteria</taxon>
        <taxon>Bacillati</taxon>
        <taxon>Actinomycetota</taxon>
        <taxon>Actinomycetes</taxon>
        <taxon>Pseudonocardiales</taxon>
        <taxon>Pseudonocardiaceae</taxon>
        <taxon>Actinokineospora</taxon>
    </lineage>
</organism>
<feature type="active site" evidence="5">
    <location>
        <position position="80"/>
    </location>
</feature>
<dbReference type="PANTHER" id="PTHR12383:SF16">
    <property type="entry name" value="MITOCHONDRIAL INNER MEMBRANE PROTEASE SUBUNIT 1"/>
    <property type="match status" value="1"/>
</dbReference>
<evidence type="ECO:0000256" key="4">
    <source>
        <dbReference type="ARBA" id="ARBA00038445"/>
    </source>
</evidence>
<dbReference type="PANTHER" id="PTHR12383">
    <property type="entry name" value="PROTEASE FAMILY S26 MITOCHONDRIAL INNER MEMBRANE PROTEASE-RELATED"/>
    <property type="match status" value="1"/>
</dbReference>
<dbReference type="AlphaFoldDB" id="A0A2S6GGM9"/>
<proteinExistence type="inferred from homology"/>
<evidence type="ECO:0000256" key="6">
    <source>
        <dbReference type="RuleBase" id="RU362042"/>
    </source>
</evidence>
<keyword evidence="6" id="KW-0645">Protease</keyword>
<dbReference type="EC" id="3.4.21.89" evidence="6"/>
<comment type="subcellular location">
    <subcellularLocation>
        <location evidence="1">Cell membrane</location>
        <topology evidence="1">Single-pass type II membrane protein</topology>
    </subcellularLocation>
    <subcellularLocation>
        <location evidence="6">Membrane</location>
        <topology evidence="6">Single-pass type II membrane protein</topology>
    </subcellularLocation>
</comment>
<dbReference type="InterPro" id="IPR000223">
    <property type="entry name" value="Pept_S26A_signal_pept_1"/>
</dbReference>
<dbReference type="Proteomes" id="UP000239203">
    <property type="component" value="Unassembled WGS sequence"/>
</dbReference>
<dbReference type="Pfam" id="PF10502">
    <property type="entry name" value="Peptidase_S26"/>
    <property type="match status" value="1"/>
</dbReference>
<comment type="catalytic activity">
    <reaction evidence="6">
        <text>Cleavage of hydrophobic, N-terminal signal or leader sequences from secreted and periplasmic proteins.</text>
        <dbReference type="EC" id="3.4.21.89"/>
    </reaction>
</comment>
<dbReference type="NCBIfam" id="TIGR02227">
    <property type="entry name" value="sigpep_I_bact"/>
    <property type="match status" value="1"/>
</dbReference>
<dbReference type="PRINTS" id="PR00727">
    <property type="entry name" value="LEADERPTASE"/>
</dbReference>
<keyword evidence="3" id="KW-0472">Membrane</keyword>
<evidence type="ECO:0000256" key="5">
    <source>
        <dbReference type="PIRSR" id="PIRSR600223-1"/>
    </source>
</evidence>
<evidence type="ECO:0000313" key="9">
    <source>
        <dbReference type="Proteomes" id="UP000239203"/>
    </source>
</evidence>
<dbReference type="GO" id="GO:0004252">
    <property type="term" value="F:serine-type endopeptidase activity"/>
    <property type="evidence" value="ECO:0007669"/>
    <property type="project" value="InterPro"/>
</dbReference>
<dbReference type="Gene3D" id="2.10.109.10">
    <property type="entry name" value="Umud Fragment, subunit A"/>
    <property type="match status" value="1"/>
</dbReference>
<keyword evidence="2 6" id="KW-0378">Hydrolase</keyword>
<name>A0A2S6GGM9_9PSEU</name>
<feature type="active site" evidence="5">
    <location>
        <position position="39"/>
    </location>
</feature>
<dbReference type="InterPro" id="IPR052064">
    <property type="entry name" value="Mito_IMP1_subunit"/>
</dbReference>
<comment type="similarity">
    <text evidence="4">Belongs to the peptidase S26 family. IMP1 subfamily.</text>
</comment>
<sequence>MCPPVRWRVLGAVAGVLVTLVVVTAVVAAIIAVPVSGDSMRPAFADGDRVLLHPFRGPDDVRRSDVVAVRFAADGPLVLKRVVAVAGDRVRIDPGPVVRLLPDGETRWRIVPTAGDWGSKPVSCCGPDGAAAQESADALVPNGKLFVLGDNPGASDDSRAFGWAARDLVRGVVWTTAWPLDG</sequence>
<gene>
    <name evidence="8" type="ORF">CLV40_12074</name>
</gene>
<accession>A0A2S6GGM9</accession>
<dbReference type="InterPro" id="IPR019533">
    <property type="entry name" value="Peptidase_S26"/>
</dbReference>
<dbReference type="InterPro" id="IPR036286">
    <property type="entry name" value="LexA/Signal_pep-like_sf"/>
</dbReference>
<dbReference type="SUPFAM" id="SSF51306">
    <property type="entry name" value="LexA/Signal peptidase"/>
    <property type="match status" value="1"/>
</dbReference>